<evidence type="ECO:0000313" key="2">
    <source>
        <dbReference type="Proteomes" id="UP001154114"/>
    </source>
</evidence>
<name>A0A9P0BXM9_CHRIL</name>
<evidence type="ECO:0000313" key="1">
    <source>
        <dbReference type="EMBL" id="CAH0599237.1"/>
    </source>
</evidence>
<reference evidence="1" key="1">
    <citation type="submission" date="2021-12" db="EMBL/GenBank/DDBJ databases">
        <authorList>
            <person name="King R."/>
        </authorList>
    </citation>
    <scope>NUCLEOTIDE SEQUENCE</scope>
</reference>
<sequence length="104" mass="11744">MTLWEVRGNKASALMSLTGRGASGTPRDRDAALNRVTGLHEEHGTEGDWRRPCYNVRPSDSHLLILFRRPVDATHITHKVTSAWEYTIIRSTLVRLQLLLTASH</sequence>
<dbReference type="Proteomes" id="UP001154114">
    <property type="component" value="Chromosome 27"/>
</dbReference>
<gene>
    <name evidence="1" type="ORF">CINC_LOCUS8640</name>
</gene>
<keyword evidence="2" id="KW-1185">Reference proteome</keyword>
<accession>A0A9P0BXM9</accession>
<proteinExistence type="predicted"/>
<dbReference type="EMBL" id="LR824030">
    <property type="protein sequence ID" value="CAH0599237.1"/>
    <property type="molecule type" value="Genomic_DNA"/>
</dbReference>
<organism evidence="1 2">
    <name type="scientific">Chrysodeixis includens</name>
    <name type="common">Soybean looper</name>
    <name type="synonym">Pseudoplusia includens</name>
    <dbReference type="NCBI Taxonomy" id="689277"/>
    <lineage>
        <taxon>Eukaryota</taxon>
        <taxon>Metazoa</taxon>
        <taxon>Ecdysozoa</taxon>
        <taxon>Arthropoda</taxon>
        <taxon>Hexapoda</taxon>
        <taxon>Insecta</taxon>
        <taxon>Pterygota</taxon>
        <taxon>Neoptera</taxon>
        <taxon>Endopterygota</taxon>
        <taxon>Lepidoptera</taxon>
        <taxon>Glossata</taxon>
        <taxon>Ditrysia</taxon>
        <taxon>Noctuoidea</taxon>
        <taxon>Noctuidae</taxon>
        <taxon>Plusiinae</taxon>
        <taxon>Chrysodeixis</taxon>
    </lineage>
</organism>
<protein>
    <submittedName>
        <fullName evidence="1">Uncharacterized protein</fullName>
    </submittedName>
</protein>
<dbReference type="AlphaFoldDB" id="A0A9P0BXM9"/>